<dbReference type="EMBL" id="OKRB01000001">
    <property type="protein sequence ID" value="SPE17392.1"/>
    <property type="molecule type" value="Genomic_DNA"/>
</dbReference>
<reference evidence="2" key="1">
    <citation type="submission" date="2018-02" db="EMBL/GenBank/DDBJ databases">
        <authorList>
            <person name="Hausmann B."/>
        </authorList>
    </citation>
    <scope>NUCLEOTIDE SEQUENCE [LARGE SCALE GENOMIC DNA]</scope>
    <source>
        <strain evidence="2">Peat soil MAG SbA5</strain>
    </source>
</reference>
<dbReference type="AlphaFoldDB" id="A0A2N9L239"/>
<gene>
    <name evidence="1" type="ORF">SBA5_10078</name>
</gene>
<proteinExistence type="predicted"/>
<evidence type="ECO:0000313" key="2">
    <source>
        <dbReference type="Proteomes" id="UP000239735"/>
    </source>
</evidence>
<organism evidence="1 2">
    <name type="scientific">Candidatus Sulfuritelmatomonas gaucii</name>
    <dbReference type="NCBI Taxonomy" id="2043161"/>
    <lineage>
        <taxon>Bacteria</taxon>
        <taxon>Pseudomonadati</taxon>
        <taxon>Acidobacteriota</taxon>
        <taxon>Terriglobia</taxon>
        <taxon>Terriglobales</taxon>
        <taxon>Acidobacteriaceae</taxon>
        <taxon>Candidatus Sulfuritelmatomonas</taxon>
    </lineage>
</organism>
<dbReference type="Proteomes" id="UP000239735">
    <property type="component" value="Unassembled WGS sequence"/>
</dbReference>
<sequence>MRLLLSAGVLLIFLSGPVVPRIAPQTLQDSDHDGLSDALEDALLAQFAPQFMLSVHDCSIRPAQFVPFQANPVVQQDDGTIYGQVFPRAGHADQVEVHYFHLWRSDCGEMGHNLDTEHVSALLSRDRESTWKALYWYASAHQDTVCDASQIARAATLDAERHGPRIWISRGKHASFLSDVLCAHGCGGDDCGETAPLAIARLINLGELSAPMNGATWISSPEWPLAAKMRRSDFTDARMIRVDDLPSTSIAWANPEKRPMQAAIRSGKNTVGGVAAGQRATSVALNLADSDTGQALGSAASSTGNGISMALRGVGKALNATARKVGDAIGAK</sequence>
<evidence type="ECO:0000313" key="1">
    <source>
        <dbReference type="EMBL" id="SPE17392.1"/>
    </source>
</evidence>
<protein>
    <submittedName>
        <fullName evidence="1">Uncharacterized protein</fullName>
    </submittedName>
</protein>
<name>A0A2N9L239_9BACT</name>
<accession>A0A2N9L239</accession>
<dbReference type="OrthoDB" id="111307at2"/>